<dbReference type="AlphaFoldDB" id="A0A1W9P154"/>
<proteinExistence type="predicted"/>
<keyword evidence="1" id="KW-0472">Membrane</keyword>
<dbReference type="STRING" id="1968527.B5M47_00690"/>
<evidence type="ECO:0000256" key="1">
    <source>
        <dbReference type="SAM" id="Phobius"/>
    </source>
</evidence>
<evidence type="ECO:0000313" key="3">
    <source>
        <dbReference type="Proteomes" id="UP000192520"/>
    </source>
</evidence>
<name>A0A1W9P154_UNCC3</name>
<keyword evidence="1" id="KW-0812">Transmembrane</keyword>
<dbReference type="EMBL" id="MZGJ01000003">
    <property type="protein sequence ID" value="OQX51503.1"/>
    <property type="molecule type" value="Genomic_DNA"/>
</dbReference>
<gene>
    <name evidence="2" type="ORF">B5M47_00690</name>
</gene>
<dbReference type="Proteomes" id="UP000192520">
    <property type="component" value="Unassembled WGS sequence"/>
</dbReference>
<organism evidence="2 3">
    <name type="scientific">candidate division CPR3 bacterium 4484_211</name>
    <dbReference type="NCBI Taxonomy" id="1968527"/>
    <lineage>
        <taxon>Bacteria</taxon>
        <taxon>Bacteria division CPR3</taxon>
    </lineage>
</organism>
<accession>A0A1W9P154</accession>
<protein>
    <submittedName>
        <fullName evidence="2">Uncharacterized protein</fullName>
    </submittedName>
</protein>
<reference evidence="3" key="1">
    <citation type="submission" date="2017-03" db="EMBL/GenBank/DDBJ databases">
        <title>Novel pathways for hydrocarbon cycling and metabolic interdependencies in hydrothermal sediment communities.</title>
        <authorList>
            <person name="Dombrowski N."/>
            <person name="Seitz K."/>
            <person name="Teske A."/>
            <person name="Baker B."/>
        </authorList>
    </citation>
    <scope>NUCLEOTIDE SEQUENCE [LARGE SCALE GENOMIC DNA]</scope>
</reference>
<keyword evidence="1" id="KW-1133">Transmembrane helix</keyword>
<feature type="transmembrane region" description="Helical" evidence="1">
    <location>
        <begin position="7"/>
        <end position="29"/>
    </location>
</feature>
<evidence type="ECO:0000313" key="2">
    <source>
        <dbReference type="EMBL" id="OQX51503.1"/>
    </source>
</evidence>
<comment type="caution">
    <text evidence="2">The sequence shown here is derived from an EMBL/GenBank/DDBJ whole genome shotgun (WGS) entry which is preliminary data.</text>
</comment>
<sequence length="111" mass="12073">MREKKTIAVTLIIFVLLALLGVVILGVLFSSTIGIRWVGSFEECAAAGYPVMESYPRQCKTPDGRIFVEEIRPSEAVCRDLCGDGVCQAVVCMAVGCPCPETKENCPQDCR</sequence>